<organism evidence="1 2">
    <name type="scientific">Pseudomonas alkylphenolica</name>
    <dbReference type="NCBI Taxonomy" id="237609"/>
    <lineage>
        <taxon>Bacteria</taxon>
        <taxon>Pseudomonadati</taxon>
        <taxon>Pseudomonadota</taxon>
        <taxon>Gammaproteobacteria</taxon>
        <taxon>Pseudomonadales</taxon>
        <taxon>Pseudomonadaceae</taxon>
        <taxon>Pseudomonas</taxon>
    </lineage>
</organism>
<sequence length="654" mass="70491">MRYNTGNPVEPNGSDDPRDAYDNFANMDLGVNSKNPSWIDREGEFRKTWWGMEQQVSNYLFASGYESVYVTYGAGMIVQRQTQLVQRNGELYRVINSADLPLTLTGTWATDAPKLQAVGDQALRQQLGEGFRQKLDASWYQPNDLDMSGGTDESAKVTAYLNLYKRVRLPAGTIKMNIVVPSWCALTGAGRTLLNRTSKVWLPGGTTVFGSIFFTGSQGCTLSRMNVDGYVNGNAVGGVSSTTRFIRLDEVNTRASDHNQLWEQNGTTTTGDAGGDIHVENCYAYDGPNGFVTKMLRATFVNCLAFDTTVQAFVAVSDNINGPTTYSRAQQSRFINCGGDGNHQGLTVYSRDAFSTNNANNVNGTKGTYWGGNGKFTNIGNCNIHVGHYRPVSGFTPLFNEEVVIDGGDFSGSPLFGIRFDDAARPRVLSGHFANCPNHIVFGVNCVDPYVSDEVSYFGAVNGILRPQAIESSGASAINVDDIRKILIFRNTVSTQVNVLVSSAAQRVLKVLIDDAFTTLTIDSKVYTGRGVCLDLSYNGSAWTVVGASSKVSPGEVTLPFATTISFTWPSAAVYIAASGNIASISPSGSNLPIGQRLAVRIRNISAVAVTIGSWPGLIWGGVAPVTSLAASQTVVVEIYFDGTNHLVVAGNRF</sequence>
<proteinExistence type="predicted"/>
<accession>A0A443ZQF3</accession>
<dbReference type="RefSeq" id="WP_128324928.1">
    <property type="nucleotide sequence ID" value="NZ_QJRG01000047.1"/>
</dbReference>
<comment type="caution">
    <text evidence="1">The sequence shown here is derived from an EMBL/GenBank/DDBJ whole genome shotgun (WGS) entry which is preliminary data.</text>
</comment>
<dbReference type="EMBL" id="QJRG01000047">
    <property type="protein sequence ID" value="RWU21325.1"/>
    <property type="molecule type" value="Genomic_DNA"/>
</dbReference>
<reference evidence="1 2" key="1">
    <citation type="submission" date="2018-06" db="EMBL/GenBank/DDBJ databases">
        <title>Bacteria isolated from soil of Wuhan.</title>
        <authorList>
            <person name="Wei X."/>
            <person name="Chunhua H."/>
        </authorList>
    </citation>
    <scope>NUCLEOTIDE SEQUENCE [LARGE SCALE GENOMIC DNA]</scope>
    <source>
        <strain evidence="2">xwS2</strain>
    </source>
</reference>
<evidence type="ECO:0000313" key="1">
    <source>
        <dbReference type="EMBL" id="RWU21325.1"/>
    </source>
</evidence>
<gene>
    <name evidence="1" type="ORF">DM813_19255</name>
</gene>
<dbReference type="OrthoDB" id="7032869at2"/>
<protein>
    <submittedName>
        <fullName evidence="1">Uncharacterized protein</fullName>
    </submittedName>
</protein>
<evidence type="ECO:0000313" key="2">
    <source>
        <dbReference type="Proteomes" id="UP000288983"/>
    </source>
</evidence>
<dbReference type="Proteomes" id="UP000288983">
    <property type="component" value="Unassembled WGS sequence"/>
</dbReference>
<name>A0A443ZQF3_9PSED</name>
<dbReference type="AlphaFoldDB" id="A0A443ZQF3"/>